<evidence type="ECO:0000256" key="1">
    <source>
        <dbReference type="SAM" id="MobiDB-lite"/>
    </source>
</evidence>
<protein>
    <recommendedName>
        <fullName evidence="4">MazG nucleotide pyrophosphohydrolase</fullName>
    </recommendedName>
</protein>
<dbReference type="PIRSF" id="PIRSF029826">
    <property type="entry name" value="UCP029826_pph"/>
    <property type="match status" value="1"/>
</dbReference>
<organism evidence="2 3">
    <name type="scientific">candidate division WS6 bacterium GW2011_GWE1_34_7</name>
    <dbReference type="NCBI Taxonomy" id="1619093"/>
    <lineage>
        <taxon>Bacteria</taxon>
        <taxon>Candidatus Dojkabacteria</taxon>
    </lineage>
</organism>
<dbReference type="InterPro" id="IPR052555">
    <property type="entry name" value="dCTP_Pyrophosphatase"/>
</dbReference>
<dbReference type="PANTHER" id="PTHR46523">
    <property type="entry name" value="DCTP PYROPHOSPHATASE 1"/>
    <property type="match status" value="1"/>
</dbReference>
<evidence type="ECO:0000313" key="3">
    <source>
        <dbReference type="Proteomes" id="UP000033866"/>
    </source>
</evidence>
<dbReference type="GO" id="GO:0006253">
    <property type="term" value="P:dCTP catabolic process"/>
    <property type="evidence" value="ECO:0007669"/>
    <property type="project" value="TreeGrafter"/>
</dbReference>
<dbReference type="Gene3D" id="1.10.287.1080">
    <property type="entry name" value="MazG-like"/>
    <property type="match status" value="1"/>
</dbReference>
<dbReference type="Proteomes" id="UP000033866">
    <property type="component" value="Unassembled WGS sequence"/>
</dbReference>
<dbReference type="GO" id="GO:0042262">
    <property type="term" value="P:DNA protection"/>
    <property type="evidence" value="ECO:0007669"/>
    <property type="project" value="TreeGrafter"/>
</dbReference>
<dbReference type="Pfam" id="PF12643">
    <property type="entry name" value="MazG-like"/>
    <property type="match status" value="1"/>
</dbReference>
<dbReference type="SUPFAM" id="SSF101386">
    <property type="entry name" value="all-alpha NTP pyrophosphatases"/>
    <property type="match status" value="1"/>
</dbReference>
<proteinExistence type="predicted"/>
<dbReference type="InterPro" id="IPR025984">
    <property type="entry name" value="DCTPP"/>
</dbReference>
<dbReference type="GO" id="GO:0005829">
    <property type="term" value="C:cytosol"/>
    <property type="evidence" value="ECO:0007669"/>
    <property type="project" value="TreeGrafter"/>
</dbReference>
<gene>
    <name evidence="2" type="ORF">UR61_C0014G0005</name>
</gene>
<name>A0A0G0B8I4_9BACT</name>
<feature type="region of interest" description="Disordered" evidence="1">
    <location>
        <begin position="98"/>
        <end position="121"/>
    </location>
</feature>
<reference evidence="2 3" key="1">
    <citation type="journal article" date="2015" name="Nature">
        <title>rRNA introns, odd ribosomes, and small enigmatic genomes across a large radiation of phyla.</title>
        <authorList>
            <person name="Brown C.T."/>
            <person name="Hug L.A."/>
            <person name="Thomas B.C."/>
            <person name="Sharon I."/>
            <person name="Castelle C.J."/>
            <person name="Singh A."/>
            <person name="Wilkins M.J."/>
            <person name="Williams K.H."/>
            <person name="Banfield J.F."/>
        </authorList>
    </citation>
    <scope>NUCLEOTIDE SEQUENCE [LARGE SCALE GENOMIC DNA]</scope>
</reference>
<evidence type="ECO:0000313" key="2">
    <source>
        <dbReference type="EMBL" id="KKP65684.1"/>
    </source>
</evidence>
<sequence>MGKSIKEISQRVSEFCKARGWKHSSPTGLLTATYIELGELAEHYQWQKKFSKFSEKEKKEVAYEFVDVLWYLFRLAEKSGIDIEEAFNEKIPKLEKKFPIGSNPKKQHELYRKNGKNKLYD</sequence>
<dbReference type="PANTHER" id="PTHR46523:SF1">
    <property type="entry name" value="DCTP PYROPHOSPHATASE 1"/>
    <property type="match status" value="1"/>
</dbReference>
<dbReference type="AlphaFoldDB" id="A0A0G0B8I4"/>
<comment type="caution">
    <text evidence="2">The sequence shown here is derived from an EMBL/GenBank/DDBJ whole genome shotgun (WGS) entry which is preliminary data.</text>
</comment>
<evidence type="ECO:0008006" key="4">
    <source>
        <dbReference type="Google" id="ProtNLM"/>
    </source>
</evidence>
<feature type="compositionally biased region" description="Basic and acidic residues" evidence="1">
    <location>
        <begin position="106"/>
        <end position="121"/>
    </location>
</feature>
<dbReference type="GO" id="GO:0047840">
    <property type="term" value="F:dCTP diphosphatase activity"/>
    <property type="evidence" value="ECO:0007669"/>
    <property type="project" value="TreeGrafter"/>
</dbReference>
<dbReference type="EMBL" id="LBPV01000014">
    <property type="protein sequence ID" value="KKP65684.1"/>
    <property type="molecule type" value="Genomic_DNA"/>
</dbReference>
<accession>A0A0G0B8I4</accession>